<feature type="active site" description="Proton donor" evidence="7">
    <location>
        <position position="93"/>
    </location>
</feature>
<dbReference type="PANTHER" id="PTHR21058:SF0">
    <property type="entry name" value="6,7-DIMETHYL-8-RIBITYLLUMAZINE SYNTHASE"/>
    <property type="match status" value="1"/>
</dbReference>
<dbReference type="GO" id="GO:0005829">
    <property type="term" value="C:cytosol"/>
    <property type="evidence" value="ECO:0007669"/>
    <property type="project" value="TreeGrafter"/>
</dbReference>
<dbReference type="Proteomes" id="UP000242999">
    <property type="component" value="Unassembled WGS sequence"/>
</dbReference>
<evidence type="ECO:0000256" key="7">
    <source>
        <dbReference type="HAMAP-Rule" id="MF_00178"/>
    </source>
</evidence>
<evidence type="ECO:0000256" key="2">
    <source>
        <dbReference type="ARBA" id="ARBA00007424"/>
    </source>
</evidence>
<dbReference type="GO" id="GO:0000906">
    <property type="term" value="F:6,7-dimethyl-8-ribityllumazine synthase activity"/>
    <property type="evidence" value="ECO:0007669"/>
    <property type="project" value="UniProtKB-UniRule"/>
</dbReference>
<feature type="binding site" evidence="7">
    <location>
        <begin position="61"/>
        <end position="63"/>
    </location>
    <ligand>
        <name>5-amino-6-(D-ribitylamino)uracil</name>
        <dbReference type="ChEBI" id="CHEBI:15934"/>
    </ligand>
</feature>
<dbReference type="RefSeq" id="WP_093311997.1">
    <property type="nucleotide sequence ID" value="NZ_FNYH01000015.1"/>
</dbReference>
<evidence type="ECO:0000313" key="9">
    <source>
        <dbReference type="Proteomes" id="UP000242999"/>
    </source>
</evidence>
<feature type="binding site" evidence="7">
    <location>
        <position position="27"/>
    </location>
    <ligand>
        <name>5-amino-6-(D-ribitylamino)uracil</name>
        <dbReference type="ChEBI" id="CHEBI:15934"/>
    </ligand>
</feature>
<protein>
    <recommendedName>
        <fullName evidence="3 7">6,7-dimethyl-8-ribityllumazine synthase</fullName>
        <shortName evidence="7">DMRL synthase</shortName>
        <shortName evidence="7">LS</shortName>
        <shortName evidence="7">Lumazine synthase</shortName>
        <ecNumber evidence="3 7">2.5.1.78</ecNumber>
    </recommendedName>
</protein>
<dbReference type="InterPro" id="IPR036467">
    <property type="entry name" value="LS/RS_sf"/>
</dbReference>
<dbReference type="CDD" id="cd09209">
    <property type="entry name" value="Lumazine_synthase-I"/>
    <property type="match status" value="1"/>
</dbReference>
<dbReference type="InterPro" id="IPR034964">
    <property type="entry name" value="LS"/>
</dbReference>
<evidence type="ECO:0000256" key="6">
    <source>
        <dbReference type="ARBA" id="ARBA00048785"/>
    </source>
</evidence>
<name>A0A1H6UEU9_9GAMM</name>
<comment type="pathway">
    <text evidence="1 7">Cofactor biosynthesis; riboflavin biosynthesis; riboflavin from 2-hydroxy-3-oxobutyl phosphate and 5-amino-6-(D-ribitylamino)uracil: step 1/2.</text>
</comment>
<comment type="function">
    <text evidence="7">Catalyzes the formation of 6,7-dimethyl-8-ribityllumazine by condensation of 5-amino-6-(D-ribitylamino)uracil with 3,4-dihydroxy-2-butanone 4-phosphate. This is the penultimate step in the biosynthesis of riboflavin.</text>
</comment>
<dbReference type="SUPFAM" id="SSF52121">
    <property type="entry name" value="Lumazine synthase"/>
    <property type="match status" value="1"/>
</dbReference>
<evidence type="ECO:0000256" key="3">
    <source>
        <dbReference type="ARBA" id="ARBA00012664"/>
    </source>
</evidence>
<dbReference type="PANTHER" id="PTHR21058">
    <property type="entry name" value="6,7-DIMETHYL-8-RIBITYLLUMAZINE SYNTHASE DMRL SYNTHASE LUMAZINE SYNTHASE"/>
    <property type="match status" value="1"/>
</dbReference>
<dbReference type="NCBIfam" id="NF000812">
    <property type="entry name" value="PRK00061.1-4"/>
    <property type="match status" value="1"/>
</dbReference>
<sequence>MYTNQICCIEGNLQDVQGHYLIVVGRFNHFIVESLVQGALDTLTRHGVALENIRVIYAPGAWELPLATDKAIQAYQPDAVMALGAVIEGGTPHFEHVASGCNSELSRLSMKHQTPIANGVLTVHSIEQGIERAGTKMGNKGTEAALAALEMVSLLRQLEQPA</sequence>
<comment type="similarity">
    <text evidence="2 7">Belongs to the DMRL synthase family.</text>
</comment>
<dbReference type="GO" id="GO:0009349">
    <property type="term" value="C:riboflavin synthase complex"/>
    <property type="evidence" value="ECO:0007669"/>
    <property type="project" value="UniProtKB-UniRule"/>
</dbReference>
<gene>
    <name evidence="7" type="primary">ribH</name>
    <name evidence="8" type="ORF">SAMN05421831_11522</name>
</gene>
<keyword evidence="4 7" id="KW-0686">Riboflavin biosynthesis</keyword>
<feature type="binding site" evidence="7">
    <location>
        <position position="132"/>
    </location>
    <ligand>
        <name>(2S)-2-hydroxy-3-oxobutyl phosphate</name>
        <dbReference type="ChEBI" id="CHEBI:58830"/>
    </ligand>
</feature>
<feature type="binding site" evidence="7">
    <location>
        <position position="118"/>
    </location>
    <ligand>
        <name>5-amino-6-(D-ribitylamino)uracil</name>
        <dbReference type="ChEBI" id="CHEBI:15934"/>
    </ligand>
</feature>
<feature type="binding site" evidence="7">
    <location>
        <begin position="90"/>
        <end position="91"/>
    </location>
    <ligand>
        <name>(2S)-2-hydroxy-3-oxobutyl phosphate</name>
        <dbReference type="ChEBI" id="CHEBI:58830"/>
    </ligand>
</feature>
<keyword evidence="5 7" id="KW-0808">Transferase</keyword>
<reference evidence="9" key="1">
    <citation type="submission" date="2016-10" db="EMBL/GenBank/DDBJ databases">
        <authorList>
            <person name="Varghese N."/>
            <person name="Submissions S."/>
        </authorList>
    </citation>
    <scope>NUCLEOTIDE SEQUENCE [LARGE SCALE GENOMIC DNA]</scope>
    <source>
        <strain evidence="9">DSM 7165</strain>
    </source>
</reference>
<organism evidence="8 9">
    <name type="scientific">Allopseudospirillum japonicum</name>
    <dbReference type="NCBI Taxonomy" id="64971"/>
    <lineage>
        <taxon>Bacteria</taxon>
        <taxon>Pseudomonadati</taxon>
        <taxon>Pseudomonadota</taxon>
        <taxon>Gammaproteobacteria</taxon>
        <taxon>Oceanospirillales</taxon>
        <taxon>Oceanospirillaceae</taxon>
        <taxon>Allopseudospirillum</taxon>
    </lineage>
</organism>
<evidence type="ECO:0000256" key="1">
    <source>
        <dbReference type="ARBA" id="ARBA00004917"/>
    </source>
</evidence>
<dbReference type="Gene3D" id="3.40.50.960">
    <property type="entry name" value="Lumazine/riboflavin synthase"/>
    <property type="match status" value="1"/>
</dbReference>
<keyword evidence="9" id="KW-1185">Reference proteome</keyword>
<dbReference type="InterPro" id="IPR002180">
    <property type="entry name" value="LS/RS"/>
</dbReference>
<dbReference type="HAMAP" id="MF_00178">
    <property type="entry name" value="Lumazine_synth"/>
    <property type="match status" value="1"/>
</dbReference>
<dbReference type="STRING" id="64971.SAMN05421831_11522"/>
<comment type="subunit">
    <text evidence="7">Forms an icosahedral capsid composed of 60 subunits, arranged as a dodecamer of pentamers.</text>
</comment>
<dbReference type="AlphaFoldDB" id="A0A1H6UEU9"/>
<dbReference type="EMBL" id="FNYH01000015">
    <property type="protein sequence ID" value="SEI88197.1"/>
    <property type="molecule type" value="Genomic_DNA"/>
</dbReference>
<evidence type="ECO:0000256" key="5">
    <source>
        <dbReference type="ARBA" id="ARBA00022679"/>
    </source>
</evidence>
<proteinExistence type="inferred from homology"/>
<evidence type="ECO:0000256" key="4">
    <source>
        <dbReference type="ARBA" id="ARBA00022619"/>
    </source>
</evidence>
<dbReference type="Pfam" id="PF00885">
    <property type="entry name" value="DMRL_synthase"/>
    <property type="match status" value="1"/>
</dbReference>
<dbReference type="GO" id="GO:0009231">
    <property type="term" value="P:riboflavin biosynthetic process"/>
    <property type="evidence" value="ECO:0007669"/>
    <property type="project" value="UniProtKB-UniRule"/>
</dbReference>
<feature type="binding site" evidence="7">
    <location>
        <begin position="85"/>
        <end position="87"/>
    </location>
    <ligand>
        <name>5-amino-6-(D-ribitylamino)uracil</name>
        <dbReference type="ChEBI" id="CHEBI:15934"/>
    </ligand>
</feature>
<accession>A0A1H6UEU9</accession>
<evidence type="ECO:0000313" key="8">
    <source>
        <dbReference type="EMBL" id="SEI88197.1"/>
    </source>
</evidence>
<dbReference type="NCBIfam" id="TIGR00114">
    <property type="entry name" value="lumazine-synth"/>
    <property type="match status" value="1"/>
</dbReference>
<comment type="catalytic activity">
    <reaction evidence="6 7">
        <text>(2S)-2-hydroxy-3-oxobutyl phosphate + 5-amino-6-(D-ribitylamino)uracil = 6,7-dimethyl-8-(1-D-ribityl)lumazine + phosphate + 2 H2O + H(+)</text>
        <dbReference type="Rhea" id="RHEA:26152"/>
        <dbReference type="ChEBI" id="CHEBI:15377"/>
        <dbReference type="ChEBI" id="CHEBI:15378"/>
        <dbReference type="ChEBI" id="CHEBI:15934"/>
        <dbReference type="ChEBI" id="CHEBI:43474"/>
        <dbReference type="ChEBI" id="CHEBI:58201"/>
        <dbReference type="ChEBI" id="CHEBI:58830"/>
        <dbReference type="EC" id="2.5.1.78"/>
    </reaction>
</comment>
<dbReference type="OrthoDB" id="9809709at2"/>
<dbReference type="UniPathway" id="UPA00275">
    <property type="reaction ID" value="UER00404"/>
</dbReference>
<dbReference type="EC" id="2.5.1.78" evidence="3 7"/>